<sequence length="200" mass="22393">MKRLTTLLQNLRPLKILTVFLAASFLFLVQACNRPTIAGQPPQPSAQPPNEKRYDPTKDYPISPYQGGMNNFSDVDPRSKAAEKSARVRADELIENAQRNIERKGIDSTEQYVRNYREGTPFGERVKNLGEDVGSSAEELREGVSKGTQRGVENLQRNVGSGVKDLTKNVQRGTEDIGKNIQRRTEDTGDAINRTFREAD</sequence>
<keyword evidence="3" id="KW-1185">Reference proteome</keyword>
<evidence type="ECO:0000313" key="2">
    <source>
        <dbReference type="EMBL" id="MBD2292433.1"/>
    </source>
</evidence>
<evidence type="ECO:0000313" key="3">
    <source>
        <dbReference type="Proteomes" id="UP000662185"/>
    </source>
</evidence>
<dbReference type="Gene3D" id="1.20.120.20">
    <property type="entry name" value="Apolipoprotein"/>
    <property type="match status" value="1"/>
</dbReference>
<name>A0A926ZZI9_9NOST</name>
<feature type="region of interest" description="Disordered" evidence="1">
    <location>
        <begin position="170"/>
        <end position="200"/>
    </location>
</feature>
<dbReference type="Proteomes" id="UP000662185">
    <property type="component" value="Unassembled WGS sequence"/>
</dbReference>
<feature type="compositionally biased region" description="Basic and acidic residues" evidence="1">
    <location>
        <begin position="75"/>
        <end position="86"/>
    </location>
</feature>
<evidence type="ECO:0000256" key="1">
    <source>
        <dbReference type="SAM" id="MobiDB-lite"/>
    </source>
</evidence>
<dbReference type="RefSeq" id="WP_190556831.1">
    <property type="nucleotide sequence ID" value="NZ_JACJQU010000001.1"/>
</dbReference>
<comment type="caution">
    <text evidence="2">The sequence shown here is derived from an EMBL/GenBank/DDBJ whole genome shotgun (WGS) entry which is preliminary data.</text>
</comment>
<dbReference type="PROSITE" id="PS51257">
    <property type="entry name" value="PROKAR_LIPOPROTEIN"/>
    <property type="match status" value="1"/>
</dbReference>
<dbReference type="EMBL" id="JACJQU010000001">
    <property type="protein sequence ID" value="MBD2292433.1"/>
    <property type="molecule type" value="Genomic_DNA"/>
</dbReference>
<protein>
    <submittedName>
        <fullName evidence="2">Uncharacterized protein</fullName>
    </submittedName>
</protein>
<reference evidence="3" key="1">
    <citation type="journal article" date="2020" name="ISME J.">
        <title>Comparative genomics reveals insights into cyanobacterial evolution and habitat adaptation.</title>
        <authorList>
            <person name="Chen M.Y."/>
            <person name="Teng W.K."/>
            <person name="Zhao L."/>
            <person name="Hu C.X."/>
            <person name="Zhou Y.K."/>
            <person name="Han B.P."/>
            <person name="Song L.R."/>
            <person name="Shu W.S."/>
        </authorList>
    </citation>
    <scope>NUCLEOTIDE SEQUENCE [LARGE SCALE GENOMIC DNA]</scope>
    <source>
        <strain evidence="3">FACHB-251</strain>
    </source>
</reference>
<accession>A0A926ZZI9</accession>
<feature type="region of interest" description="Disordered" evidence="1">
    <location>
        <begin position="38"/>
        <end position="86"/>
    </location>
</feature>
<organism evidence="2 3">
    <name type="scientific">Anabaena sphaerica FACHB-251</name>
    <dbReference type="NCBI Taxonomy" id="2692883"/>
    <lineage>
        <taxon>Bacteria</taxon>
        <taxon>Bacillati</taxon>
        <taxon>Cyanobacteriota</taxon>
        <taxon>Cyanophyceae</taxon>
        <taxon>Nostocales</taxon>
        <taxon>Nostocaceae</taxon>
        <taxon>Anabaena</taxon>
    </lineage>
</organism>
<gene>
    <name evidence="2" type="ORF">H6G06_02785</name>
</gene>
<proteinExistence type="predicted"/>
<dbReference type="AlphaFoldDB" id="A0A926ZZI9"/>
<feature type="compositionally biased region" description="Basic and acidic residues" evidence="1">
    <location>
        <begin position="173"/>
        <end position="187"/>
    </location>
</feature>